<name>A0A967DZS9_9FLAO</name>
<keyword evidence="8" id="KW-1185">Reference proteome</keyword>
<evidence type="ECO:0000256" key="3">
    <source>
        <dbReference type="ARBA" id="ARBA00022989"/>
    </source>
</evidence>
<evidence type="ECO:0000256" key="4">
    <source>
        <dbReference type="ARBA" id="ARBA00023136"/>
    </source>
</evidence>
<evidence type="ECO:0000256" key="1">
    <source>
        <dbReference type="ARBA" id="ARBA00004141"/>
    </source>
</evidence>
<reference evidence="7" key="1">
    <citation type="submission" date="2020-03" db="EMBL/GenBank/DDBJ databases">
        <title>Psychroflexus Maritimus sp. nov., isolate from marine sediment.</title>
        <authorList>
            <person name="Zhong Y.-L."/>
        </authorList>
    </citation>
    <scope>NUCLEOTIDE SEQUENCE</scope>
    <source>
        <strain evidence="7">C1</strain>
    </source>
</reference>
<organism evidence="7 8">
    <name type="scientific">Psychroflexus maritimus</name>
    <dbReference type="NCBI Taxonomy" id="2714865"/>
    <lineage>
        <taxon>Bacteria</taxon>
        <taxon>Pseudomonadati</taxon>
        <taxon>Bacteroidota</taxon>
        <taxon>Flavobacteriia</taxon>
        <taxon>Flavobacteriales</taxon>
        <taxon>Flavobacteriaceae</taxon>
        <taxon>Psychroflexus</taxon>
    </lineage>
</organism>
<feature type="transmembrane region" description="Helical" evidence="5">
    <location>
        <begin position="48"/>
        <end position="75"/>
    </location>
</feature>
<protein>
    <submittedName>
        <fullName evidence="7">DoxX family protein</fullName>
    </submittedName>
</protein>
<feature type="transmembrane region" description="Helical" evidence="5">
    <location>
        <begin position="7"/>
        <end position="25"/>
    </location>
</feature>
<evidence type="ECO:0000256" key="5">
    <source>
        <dbReference type="SAM" id="Phobius"/>
    </source>
</evidence>
<dbReference type="Proteomes" id="UP000643701">
    <property type="component" value="Unassembled WGS sequence"/>
</dbReference>
<evidence type="ECO:0000313" key="8">
    <source>
        <dbReference type="Proteomes" id="UP000643701"/>
    </source>
</evidence>
<feature type="transmembrane region" description="Helical" evidence="5">
    <location>
        <begin position="153"/>
        <end position="173"/>
    </location>
</feature>
<evidence type="ECO:0000256" key="2">
    <source>
        <dbReference type="ARBA" id="ARBA00022692"/>
    </source>
</evidence>
<dbReference type="NCBIfam" id="NF045576">
    <property type="entry name" value="BT_3928_fam"/>
    <property type="match status" value="1"/>
</dbReference>
<dbReference type="GO" id="GO:0030416">
    <property type="term" value="P:methylamine metabolic process"/>
    <property type="evidence" value="ECO:0007669"/>
    <property type="project" value="InterPro"/>
</dbReference>
<feature type="transmembrane region" description="Helical" evidence="5">
    <location>
        <begin position="121"/>
        <end position="141"/>
    </location>
</feature>
<keyword evidence="3 5" id="KW-1133">Transmembrane helix</keyword>
<keyword evidence="4 5" id="KW-0472">Membrane</keyword>
<dbReference type="GO" id="GO:0016020">
    <property type="term" value="C:membrane"/>
    <property type="evidence" value="ECO:0007669"/>
    <property type="project" value="UniProtKB-SubCell"/>
</dbReference>
<feature type="domain" description="Methylamine utilisation protein MauE" evidence="6">
    <location>
        <begin position="3"/>
        <end position="136"/>
    </location>
</feature>
<evidence type="ECO:0000259" key="6">
    <source>
        <dbReference type="Pfam" id="PF07291"/>
    </source>
</evidence>
<proteinExistence type="predicted"/>
<evidence type="ECO:0000313" key="7">
    <source>
        <dbReference type="EMBL" id="NGZ89857.1"/>
    </source>
</evidence>
<keyword evidence="2 5" id="KW-0812">Transmembrane</keyword>
<feature type="transmembrane region" description="Helical" evidence="5">
    <location>
        <begin position="82"/>
        <end position="101"/>
    </location>
</feature>
<comment type="subcellular location">
    <subcellularLocation>
        <location evidence="1">Membrane</location>
        <topology evidence="1">Multi-pass membrane protein</topology>
    </subcellularLocation>
</comment>
<dbReference type="AlphaFoldDB" id="A0A967DZS9"/>
<gene>
    <name evidence="7" type="ORF">G7034_06280</name>
</gene>
<sequence>MNNFLVQIARIFVGGLFIFSGFIKLNDPLGFSYKLEEYFGADVLNLEFLIPLALPMAVFIVIYELLLGVTLLIGFLPKFTKWSLLLMIVFFTFLTFYSAYFNKVTDCGCFGDAIPLTPWESFSKDVVLLILIVFLFTNEKLIKPLFNVKTQRLIFALSLTACGVFAYFVLYHLPLLDFRPYKIGVNIEESMQIPEDAEQAEYEYRWKFLINGKEEVISTSGTYPETAGEFIEVESILIKEGYEPPITDFGFNKEDEDYTDELLNEERLLLITTYNLSKSDEQGWKNLVEQIKKAQQENYRVVALSASSGTEFEELFERYGVAFEYFFADETAIKTIVRSNPGVLVIKNAVIKQKYHWNDASNLIF</sequence>
<dbReference type="InterPro" id="IPR009908">
    <property type="entry name" value="Methylamine_util_MauE"/>
</dbReference>
<dbReference type="EMBL" id="JAANAS010000044">
    <property type="protein sequence ID" value="NGZ89857.1"/>
    <property type="molecule type" value="Genomic_DNA"/>
</dbReference>
<comment type="caution">
    <text evidence="7">The sequence shown here is derived from an EMBL/GenBank/DDBJ whole genome shotgun (WGS) entry which is preliminary data.</text>
</comment>
<accession>A0A967DZS9</accession>
<dbReference type="Pfam" id="PF07291">
    <property type="entry name" value="MauE"/>
    <property type="match status" value="1"/>
</dbReference>
<dbReference type="RefSeq" id="WP_166400115.1">
    <property type="nucleotide sequence ID" value="NZ_JAANAS010000044.1"/>
</dbReference>